<dbReference type="SMART" id="SM00448">
    <property type="entry name" value="REC"/>
    <property type="match status" value="1"/>
</dbReference>
<dbReference type="InterPro" id="IPR002197">
    <property type="entry name" value="HTH_Fis"/>
</dbReference>
<dbReference type="Pfam" id="PF25601">
    <property type="entry name" value="AAA_lid_14"/>
    <property type="match status" value="1"/>
</dbReference>
<dbReference type="InterPro" id="IPR025944">
    <property type="entry name" value="Sigma_54_int_dom_CS"/>
</dbReference>
<evidence type="ECO:0000256" key="3">
    <source>
        <dbReference type="ARBA" id="ARBA00022840"/>
    </source>
</evidence>
<protein>
    <submittedName>
        <fullName evidence="12">Two-component system, NtrC family, C4-dicarboxylate transport response regulator DctD</fullName>
    </submittedName>
</protein>
<dbReference type="InterPro" id="IPR003593">
    <property type="entry name" value="AAA+_ATPase"/>
</dbReference>
<dbReference type="Gene3D" id="3.40.50.300">
    <property type="entry name" value="P-loop containing nucleotide triphosphate hydrolases"/>
    <property type="match status" value="1"/>
</dbReference>
<feature type="modified residue" description="4-aspartylphosphate" evidence="9">
    <location>
        <position position="60"/>
    </location>
</feature>
<evidence type="ECO:0000256" key="2">
    <source>
        <dbReference type="ARBA" id="ARBA00022741"/>
    </source>
</evidence>
<evidence type="ECO:0000256" key="7">
    <source>
        <dbReference type="ARBA" id="ARBA00023159"/>
    </source>
</evidence>
<evidence type="ECO:0000313" key="13">
    <source>
        <dbReference type="Proteomes" id="UP000219439"/>
    </source>
</evidence>
<dbReference type="PROSITE" id="PS00676">
    <property type="entry name" value="SIGMA54_INTERACT_2"/>
    <property type="match status" value="1"/>
</dbReference>
<feature type="domain" description="Response regulatory" evidence="11">
    <location>
        <begin position="11"/>
        <end position="125"/>
    </location>
</feature>
<keyword evidence="13" id="KW-1185">Reference proteome</keyword>
<dbReference type="PROSITE" id="PS00675">
    <property type="entry name" value="SIGMA54_INTERACT_1"/>
    <property type="match status" value="1"/>
</dbReference>
<dbReference type="Pfam" id="PF00072">
    <property type="entry name" value="Response_reg"/>
    <property type="match status" value="1"/>
</dbReference>
<dbReference type="PROSITE" id="PS50110">
    <property type="entry name" value="RESPONSE_REGULATORY"/>
    <property type="match status" value="1"/>
</dbReference>
<evidence type="ECO:0000256" key="9">
    <source>
        <dbReference type="PROSITE-ProRule" id="PRU00169"/>
    </source>
</evidence>
<dbReference type="SUPFAM" id="SSF52540">
    <property type="entry name" value="P-loop containing nucleoside triphosphate hydrolases"/>
    <property type="match status" value="1"/>
</dbReference>
<dbReference type="SUPFAM" id="SSF46689">
    <property type="entry name" value="Homeodomain-like"/>
    <property type="match status" value="1"/>
</dbReference>
<sequence>MNIAPTTPKGPVILVDDQSDMRASIAQFFGLAGYQVQEYSRAQDALAHITKEFEGIILSDIKMPDMDGHDLLSHCQKIDRELPVILITGHGDVPMAVSAMRAGAYDFIEKPFDPELLVDIVARACDKRNLVMENRRLRHNLDEAGQLGGRLVGTSEVMHRLREDILTFAQTDASILIVGETGTGKELVARALHDQSSRKDHDFAAINCAAIPESMFESEVFGHEAGAFTGANNQRAGWFEQADKGTLFLDELSALPVGLQPKLLRALQEREITRLGGSKLLPVDIRVISATNLDLEKAANEGDFRSDLLYRLNSVELHIPPLRERGEDVLILFDLFTYRFGQRYNRSSPTPDATDRLALLSYTWPGNVRQLINIAERYVLRNIRKTTSVEELLNGSASSENTLSDSPISLKERMEAFEAALIRQTLNETSGNIAKAMERLDLPRRTLNEKMAKYAIERSDFL</sequence>
<dbReference type="Pfam" id="PF02954">
    <property type="entry name" value="HTH_8"/>
    <property type="match status" value="1"/>
</dbReference>
<evidence type="ECO:0000259" key="10">
    <source>
        <dbReference type="PROSITE" id="PS50045"/>
    </source>
</evidence>
<evidence type="ECO:0000256" key="1">
    <source>
        <dbReference type="ARBA" id="ARBA00022553"/>
    </source>
</evidence>
<evidence type="ECO:0000259" key="11">
    <source>
        <dbReference type="PROSITE" id="PS50110"/>
    </source>
</evidence>
<dbReference type="InterPro" id="IPR058031">
    <property type="entry name" value="AAA_lid_NorR"/>
</dbReference>
<evidence type="ECO:0000256" key="5">
    <source>
        <dbReference type="ARBA" id="ARBA00023015"/>
    </source>
</evidence>
<dbReference type="Proteomes" id="UP000219439">
    <property type="component" value="Unassembled WGS sequence"/>
</dbReference>
<gene>
    <name evidence="12" type="ORF">SAMN06265368_2867</name>
</gene>
<dbReference type="GO" id="GO:0000160">
    <property type="term" value="P:phosphorelay signal transduction system"/>
    <property type="evidence" value="ECO:0007669"/>
    <property type="project" value="UniProtKB-KW"/>
</dbReference>
<dbReference type="SUPFAM" id="SSF52172">
    <property type="entry name" value="CheY-like"/>
    <property type="match status" value="1"/>
</dbReference>
<name>A0A285PDE6_9HYPH</name>
<evidence type="ECO:0000256" key="6">
    <source>
        <dbReference type="ARBA" id="ARBA00023125"/>
    </source>
</evidence>
<feature type="domain" description="Sigma-54 factor interaction" evidence="10">
    <location>
        <begin position="151"/>
        <end position="380"/>
    </location>
</feature>
<dbReference type="OrthoDB" id="9802388at2"/>
<keyword evidence="3" id="KW-0067">ATP-binding</keyword>
<organism evidence="12 13">
    <name type="scientific">Cohaesibacter gelatinilyticus</name>
    <dbReference type="NCBI Taxonomy" id="372072"/>
    <lineage>
        <taxon>Bacteria</taxon>
        <taxon>Pseudomonadati</taxon>
        <taxon>Pseudomonadota</taxon>
        <taxon>Alphaproteobacteria</taxon>
        <taxon>Hyphomicrobiales</taxon>
        <taxon>Cohaesibacteraceae</taxon>
    </lineage>
</organism>
<dbReference type="Gene3D" id="1.10.8.60">
    <property type="match status" value="1"/>
</dbReference>
<dbReference type="Pfam" id="PF00158">
    <property type="entry name" value="Sigma54_activat"/>
    <property type="match status" value="1"/>
</dbReference>
<dbReference type="GO" id="GO:0006355">
    <property type="term" value="P:regulation of DNA-templated transcription"/>
    <property type="evidence" value="ECO:0007669"/>
    <property type="project" value="InterPro"/>
</dbReference>
<dbReference type="FunFam" id="3.40.50.2300:FF:000018">
    <property type="entry name" value="DNA-binding transcriptional regulator NtrC"/>
    <property type="match status" value="1"/>
</dbReference>
<keyword evidence="8" id="KW-0804">Transcription</keyword>
<evidence type="ECO:0000313" key="12">
    <source>
        <dbReference type="EMBL" id="SNZ19775.1"/>
    </source>
</evidence>
<dbReference type="RefSeq" id="WP_097154164.1">
    <property type="nucleotide sequence ID" value="NZ_OBEL01000003.1"/>
</dbReference>
<dbReference type="GO" id="GO:0005524">
    <property type="term" value="F:ATP binding"/>
    <property type="evidence" value="ECO:0007669"/>
    <property type="project" value="UniProtKB-KW"/>
</dbReference>
<dbReference type="InterPro" id="IPR011006">
    <property type="entry name" value="CheY-like_superfamily"/>
</dbReference>
<dbReference type="InterPro" id="IPR025662">
    <property type="entry name" value="Sigma_54_int_dom_ATP-bd_1"/>
</dbReference>
<dbReference type="SMART" id="SM00382">
    <property type="entry name" value="AAA"/>
    <property type="match status" value="1"/>
</dbReference>
<dbReference type="PANTHER" id="PTHR32071">
    <property type="entry name" value="TRANSCRIPTIONAL REGULATORY PROTEIN"/>
    <property type="match status" value="1"/>
</dbReference>
<dbReference type="AlphaFoldDB" id="A0A285PDE6"/>
<keyword evidence="1 9" id="KW-0597">Phosphoprotein</keyword>
<dbReference type="InterPro" id="IPR009057">
    <property type="entry name" value="Homeodomain-like_sf"/>
</dbReference>
<dbReference type="PANTHER" id="PTHR32071:SF57">
    <property type="entry name" value="C4-DICARBOXYLATE TRANSPORT TRANSCRIPTIONAL REGULATORY PROTEIN DCTD"/>
    <property type="match status" value="1"/>
</dbReference>
<dbReference type="GO" id="GO:0043565">
    <property type="term" value="F:sequence-specific DNA binding"/>
    <property type="evidence" value="ECO:0007669"/>
    <property type="project" value="InterPro"/>
</dbReference>
<dbReference type="InterPro" id="IPR025943">
    <property type="entry name" value="Sigma_54_int_dom_ATP-bd_2"/>
</dbReference>
<reference evidence="12 13" key="1">
    <citation type="submission" date="2017-09" db="EMBL/GenBank/DDBJ databases">
        <authorList>
            <person name="Ehlers B."/>
            <person name="Leendertz F.H."/>
        </authorList>
    </citation>
    <scope>NUCLEOTIDE SEQUENCE [LARGE SCALE GENOMIC DNA]</scope>
    <source>
        <strain evidence="12 13">DSM 18289</strain>
    </source>
</reference>
<dbReference type="CDD" id="cd17549">
    <property type="entry name" value="REC_DctD-like"/>
    <property type="match status" value="1"/>
</dbReference>
<dbReference type="PROSITE" id="PS00688">
    <property type="entry name" value="SIGMA54_INTERACT_3"/>
    <property type="match status" value="1"/>
</dbReference>
<evidence type="ECO:0000256" key="8">
    <source>
        <dbReference type="ARBA" id="ARBA00023163"/>
    </source>
</evidence>
<dbReference type="FunFam" id="3.40.50.300:FF:000006">
    <property type="entry name" value="DNA-binding transcriptional regulator NtrC"/>
    <property type="match status" value="1"/>
</dbReference>
<keyword evidence="7" id="KW-0010">Activator</keyword>
<keyword evidence="6" id="KW-0238">DNA-binding</keyword>
<dbReference type="EMBL" id="OBEL01000003">
    <property type="protein sequence ID" value="SNZ19775.1"/>
    <property type="molecule type" value="Genomic_DNA"/>
</dbReference>
<dbReference type="InterPro" id="IPR001789">
    <property type="entry name" value="Sig_transdc_resp-reg_receiver"/>
</dbReference>
<dbReference type="CDD" id="cd00009">
    <property type="entry name" value="AAA"/>
    <property type="match status" value="1"/>
</dbReference>
<proteinExistence type="predicted"/>
<dbReference type="PRINTS" id="PR01590">
    <property type="entry name" value="HTHFIS"/>
</dbReference>
<dbReference type="InterPro" id="IPR027417">
    <property type="entry name" value="P-loop_NTPase"/>
</dbReference>
<keyword evidence="4" id="KW-0902">Two-component regulatory system</keyword>
<keyword evidence="2" id="KW-0547">Nucleotide-binding</keyword>
<dbReference type="InterPro" id="IPR002078">
    <property type="entry name" value="Sigma_54_int"/>
</dbReference>
<evidence type="ECO:0000256" key="4">
    <source>
        <dbReference type="ARBA" id="ARBA00023012"/>
    </source>
</evidence>
<keyword evidence="5" id="KW-0805">Transcription regulation</keyword>
<dbReference type="PROSITE" id="PS50045">
    <property type="entry name" value="SIGMA54_INTERACT_4"/>
    <property type="match status" value="1"/>
</dbReference>
<dbReference type="Gene3D" id="1.10.10.60">
    <property type="entry name" value="Homeodomain-like"/>
    <property type="match status" value="1"/>
</dbReference>
<dbReference type="Gene3D" id="3.40.50.2300">
    <property type="match status" value="1"/>
</dbReference>
<accession>A0A285PDE6</accession>